<evidence type="ECO:0000313" key="1">
    <source>
        <dbReference type="EMBL" id="KAE8155212.1"/>
    </source>
</evidence>
<dbReference type="Pfam" id="PF00106">
    <property type="entry name" value="adh_short"/>
    <property type="match status" value="1"/>
</dbReference>
<dbReference type="OrthoDB" id="9876299at2759"/>
<evidence type="ECO:0008006" key="3">
    <source>
        <dbReference type="Google" id="ProtNLM"/>
    </source>
</evidence>
<dbReference type="Gene3D" id="3.40.50.720">
    <property type="entry name" value="NAD(P)-binding Rossmann-like Domain"/>
    <property type="match status" value="1"/>
</dbReference>
<organism evidence="1 2">
    <name type="scientific">Aspergillus avenaceus</name>
    <dbReference type="NCBI Taxonomy" id="36643"/>
    <lineage>
        <taxon>Eukaryota</taxon>
        <taxon>Fungi</taxon>
        <taxon>Dikarya</taxon>
        <taxon>Ascomycota</taxon>
        <taxon>Pezizomycotina</taxon>
        <taxon>Eurotiomycetes</taxon>
        <taxon>Eurotiomycetidae</taxon>
        <taxon>Eurotiales</taxon>
        <taxon>Aspergillaceae</taxon>
        <taxon>Aspergillus</taxon>
        <taxon>Aspergillus subgen. Circumdati</taxon>
    </lineage>
</organism>
<keyword evidence="2" id="KW-1185">Reference proteome</keyword>
<dbReference type="CDD" id="cd05325">
    <property type="entry name" value="carb_red_sniffer_like_SDR_c"/>
    <property type="match status" value="1"/>
</dbReference>
<dbReference type="InterPro" id="IPR052184">
    <property type="entry name" value="SDR_enzymes"/>
</dbReference>
<dbReference type="PANTHER" id="PTHR45458:SF1">
    <property type="entry name" value="SHORT CHAIN DEHYDROGENASE"/>
    <property type="match status" value="1"/>
</dbReference>
<dbReference type="InterPro" id="IPR036291">
    <property type="entry name" value="NAD(P)-bd_dom_sf"/>
</dbReference>
<sequence length="248" mass="26100">MSKTYFITGANRGLGLGLVTTLLQQPNTTIIATVRSPSAAEALQTTISPLPRPETTVLHILPLDLTAVPNDLPSKLSASLSDLGITQINTLICNAGHIAPLTPATQTTAPDLRASFETNTIAPLLTFQACFPLMQKVEEPKFVLVSSSVGSIAAQEPVPGGAYGPSKAAANWLVRALHVQNEGLIALALHPGWVRTRAGEFSATEWGVSTPPLVGVQESVRGMLGVIGAAGREQSGRFVTYTGEVLEW</sequence>
<dbReference type="AlphaFoldDB" id="A0A5N6U9E0"/>
<protein>
    <recommendedName>
        <fullName evidence="3">NAD(P)-binding protein</fullName>
    </recommendedName>
</protein>
<dbReference type="Proteomes" id="UP000325780">
    <property type="component" value="Unassembled WGS sequence"/>
</dbReference>
<gene>
    <name evidence="1" type="ORF">BDV25DRAFT_135261</name>
</gene>
<dbReference type="PRINTS" id="PR00081">
    <property type="entry name" value="GDHRDH"/>
</dbReference>
<reference evidence="1 2" key="1">
    <citation type="submission" date="2019-04" db="EMBL/GenBank/DDBJ databases">
        <title>Friends and foes A comparative genomics study of 23 Aspergillus species from section Flavi.</title>
        <authorList>
            <consortium name="DOE Joint Genome Institute"/>
            <person name="Kjaerbolling I."/>
            <person name="Vesth T."/>
            <person name="Frisvad J.C."/>
            <person name="Nybo J.L."/>
            <person name="Theobald S."/>
            <person name="Kildgaard S."/>
            <person name="Isbrandt T."/>
            <person name="Kuo A."/>
            <person name="Sato A."/>
            <person name="Lyhne E.K."/>
            <person name="Kogle M.E."/>
            <person name="Wiebenga A."/>
            <person name="Kun R.S."/>
            <person name="Lubbers R.J."/>
            <person name="Makela M.R."/>
            <person name="Barry K."/>
            <person name="Chovatia M."/>
            <person name="Clum A."/>
            <person name="Daum C."/>
            <person name="Haridas S."/>
            <person name="He G."/>
            <person name="LaButti K."/>
            <person name="Lipzen A."/>
            <person name="Mondo S."/>
            <person name="Riley R."/>
            <person name="Salamov A."/>
            <person name="Simmons B.A."/>
            <person name="Magnuson J.K."/>
            <person name="Henrissat B."/>
            <person name="Mortensen U.H."/>
            <person name="Larsen T.O."/>
            <person name="Devries R.P."/>
            <person name="Grigoriev I.V."/>
            <person name="Machida M."/>
            <person name="Baker S.E."/>
            <person name="Andersen M.R."/>
        </authorList>
    </citation>
    <scope>NUCLEOTIDE SEQUENCE [LARGE SCALE GENOMIC DNA]</scope>
    <source>
        <strain evidence="1 2">IBT 18842</strain>
    </source>
</reference>
<name>A0A5N6U9E0_ASPAV</name>
<proteinExistence type="predicted"/>
<accession>A0A5N6U9E0</accession>
<dbReference type="SUPFAM" id="SSF51735">
    <property type="entry name" value="NAD(P)-binding Rossmann-fold domains"/>
    <property type="match status" value="1"/>
</dbReference>
<dbReference type="EMBL" id="ML742024">
    <property type="protein sequence ID" value="KAE8155212.1"/>
    <property type="molecule type" value="Genomic_DNA"/>
</dbReference>
<dbReference type="PANTHER" id="PTHR45458">
    <property type="entry name" value="SHORT-CHAIN DEHYDROGENASE/REDUCTASE SDR"/>
    <property type="match status" value="1"/>
</dbReference>
<dbReference type="InterPro" id="IPR002347">
    <property type="entry name" value="SDR_fam"/>
</dbReference>
<dbReference type="GO" id="GO:0016616">
    <property type="term" value="F:oxidoreductase activity, acting on the CH-OH group of donors, NAD or NADP as acceptor"/>
    <property type="evidence" value="ECO:0007669"/>
    <property type="project" value="TreeGrafter"/>
</dbReference>
<evidence type="ECO:0000313" key="2">
    <source>
        <dbReference type="Proteomes" id="UP000325780"/>
    </source>
</evidence>